<proteinExistence type="predicted"/>
<evidence type="ECO:0000259" key="1">
    <source>
        <dbReference type="Pfam" id="PF13614"/>
    </source>
</evidence>
<feature type="domain" description="AAA" evidence="1">
    <location>
        <begin position="3"/>
        <end position="191"/>
    </location>
</feature>
<name>A0A1S9THU4_BACCE</name>
<dbReference type="Pfam" id="PF13614">
    <property type="entry name" value="AAA_31"/>
    <property type="match status" value="1"/>
</dbReference>
<reference evidence="2 3" key="1">
    <citation type="submission" date="2017-01" db="EMBL/GenBank/DDBJ databases">
        <title>Bacillus cereus isolates.</title>
        <authorList>
            <person name="Beno S.M."/>
        </authorList>
    </citation>
    <scope>NUCLEOTIDE SEQUENCE [LARGE SCALE GENOMIC DNA]</scope>
    <source>
        <strain evidence="2 3">FSL H8-0485</strain>
    </source>
</reference>
<dbReference type="EMBL" id="MUAJ01000058">
    <property type="protein sequence ID" value="OOR09131.1"/>
    <property type="molecule type" value="Genomic_DNA"/>
</dbReference>
<protein>
    <recommendedName>
        <fullName evidence="1">AAA domain-containing protein</fullName>
    </recommendedName>
</protein>
<accession>A0A1S9THU4</accession>
<dbReference type="Gene3D" id="3.40.50.300">
    <property type="entry name" value="P-loop containing nucleotide triphosphate hydrolases"/>
    <property type="match status" value="1"/>
</dbReference>
<dbReference type="InterPro" id="IPR025669">
    <property type="entry name" value="AAA_dom"/>
</dbReference>
<comment type="caution">
    <text evidence="2">The sequence shown here is derived from an EMBL/GenBank/DDBJ whole genome shotgun (WGS) entry which is preliminary data.</text>
</comment>
<dbReference type="RefSeq" id="WP_078205643.1">
    <property type="nucleotide sequence ID" value="NZ_MUAJ01000058.1"/>
</dbReference>
<sequence>MGKIIGIYGVQRGLGTTTIGQSLAKVIGESNSKVLYLELDYLNATFAHKTSVSNPERNMELFMEKAILEGRFDIQKYILKKNEVGEGKRFSWLPSNMELLTFSNDFAEESFPRFKTNVETLVEKFSNDFISKLKALDYDYVILQLPNQIENVFGLPMLSKCDSVVSILTGNPIVLSRYKNITNVFKKANLQYKEWVHVFNLCSNKIDEEDYKMLIDFDVTTCIPYDPGRAEIEFSLQLGSEIIDDHMKIIAKKLGCFIRNDQNGFRLFKSK</sequence>
<organism evidence="2 3">
    <name type="scientific">Bacillus cereus</name>
    <dbReference type="NCBI Taxonomy" id="1396"/>
    <lineage>
        <taxon>Bacteria</taxon>
        <taxon>Bacillati</taxon>
        <taxon>Bacillota</taxon>
        <taxon>Bacilli</taxon>
        <taxon>Bacillales</taxon>
        <taxon>Bacillaceae</taxon>
        <taxon>Bacillus</taxon>
        <taxon>Bacillus cereus group</taxon>
    </lineage>
</organism>
<dbReference type="InterPro" id="IPR027417">
    <property type="entry name" value="P-loop_NTPase"/>
</dbReference>
<gene>
    <name evidence="2" type="ORF">BW897_29360</name>
</gene>
<evidence type="ECO:0000313" key="3">
    <source>
        <dbReference type="Proteomes" id="UP000190906"/>
    </source>
</evidence>
<dbReference type="SUPFAM" id="SSF52540">
    <property type="entry name" value="P-loop containing nucleoside triphosphate hydrolases"/>
    <property type="match status" value="1"/>
</dbReference>
<evidence type="ECO:0000313" key="2">
    <source>
        <dbReference type="EMBL" id="OOR09131.1"/>
    </source>
</evidence>
<dbReference type="Proteomes" id="UP000190906">
    <property type="component" value="Unassembled WGS sequence"/>
</dbReference>
<dbReference type="AlphaFoldDB" id="A0A1S9THU4"/>